<dbReference type="EMBL" id="RXIC02000023">
    <property type="protein sequence ID" value="KAB1212940.1"/>
    <property type="molecule type" value="Genomic_DNA"/>
</dbReference>
<feature type="region of interest" description="Disordered" evidence="1">
    <location>
        <begin position="84"/>
        <end position="121"/>
    </location>
</feature>
<dbReference type="Proteomes" id="UP000516437">
    <property type="component" value="Chromosome 5"/>
</dbReference>
<comment type="caution">
    <text evidence="2">The sequence shown here is derived from an EMBL/GenBank/DDBJ whole genome shotgun (WGS) entry which is preliminary data.</text>
</comment>
<evidence type="ECO:0000313" key="2">
    <source>
        <dbReference type="EMBL" id="KAB1212940.1"/>
    </source>
</evidence>
<feature type="region of interest" description="Disordered" evidence="1">
    <location>
        <begin position="147"/>
        <end position="188"/>
    </location>
</feature>
<feature type="compositionally biased region" description="Polar residues" evidence="1">
    <location>
        <begin position="84"/>
        <end position="103"/>
    </location>
</feature>
<proteinExistence type="predicted"/>
<evidence type="ECO:0000256" key="1">
    <source>
        <dbReference type="SAM" id="MobiDB-lite"/>
    </source>
</evidence>
<evidence type="ECO:0000313" key="3">
    <source>
        <dbReference type="Proteomes" id="UP000516437"/>
    </source>
</evidence>
<protein>
    <submittedName>
        <fullName evidence="2">Uncharacterized protein</fullName>
    </submittedName>
</protein>
<gene>
    <name evidence="2" type="ORF">CJ030_MR5G001862</name>
</gene>
<sequence length="188" mass="21024">MHHLLVDLHHHILAQVHAALDRPFGYHIYVMKLPPNLPHVHGQHERPKGDHKYVMKLPPNLPQLHGQHGRLRDATAIYAKTTPYATPSQSMPSTHSTRRTMQIPQLRDEESPSQSTCQPLSVPLTRSRRLSQLLSGIVEVNDNAAAAMTASRKKTPQAQTPYKEAPATESMETHPARKNTKGPSTRST</sequence>
<name>A0A6A1VPZ2_9ROSI</name>
<organism evidence="2 3">
    <name type="scientific">Morella rubra</name>
    <name type="common">Chinese bayberry</name>
    <dbReference type="NCBI Taxonomy" id="262757"/>
    <lineage>
        <taxon>Eukaryota</taxon>
        <taxon>Viridiplantae</taxon>
        <taxon>Streptophyta</taxon>
        <taxon>Embryophyta</taxon>
        <taxon>Tracheophyta</taxon>
        <taxon>Spermatophyta</taxon>
        <taxon>Magnoliopsida</taxon>
        <taxon>eudicotyledons</taxon>
        <taxon>Gunneridae</taxon>
        <taxon>Pentapetalae</taxon>
        <taxon>rosids</taxon>
        <taxon>fabids</taxon>
        <taxon>Fagales</taxon>
        <taxon>Myricaceae</taxon>
        <taxon>Morella</taxon>
    </lineage>
</organism>
<accession>A0A6A1VPZ2</accession>
<dbReference type="AlphaFoldDB" id="A0A6A1VPZ2"/>
<reference evidence="2 3" key="1">
    <citation type="journal article" date="2019" name="Plant Biotechnol. J.">
        <title>The red bayberry genome and genetic basis of sex determination.</title>
        <authorList>
            <person name="Jia H.M."/>
            <person name="Jia H.J."/>
            <person name="Cai Q.L."/>
            <person name="Wang Y."/>
            <person name="Zhao H.B."/>
            <person name="Yang W.F."/>
            <person name="Wang G.Y."/>
            <person name="Li Y.H."/>
            <person name="Zhan D.L."/>
            <person name="Shen Y.T."/>
            <person name="Niu Q.F."/>
            <person name="Chang L."/>
            <person name="Qiu J."/>
            <person name="Zhao L."/>
            <person name="Xie H.B."/>
            <person name="Fu W.Y."/>
            <person name="Jin J."/>
            <person name="Li X.W."/>
            <person name="Jiao Y."/>
            <person name="Zhou C.C."/>
            <person name="Tu T."/>
            <person name="Chai C.Y."/>
            <person name="Gao J.L."/>
            <person name="Fan L.J."/>
            <person name="van de Weg E."/>
            <person name="Wang J.Y."/>
            <person name="Gao Z.S."/>
        </authorList>
    </citation>
    <scope>NUCLEOTIDE SEQUENCE [LARGE SCALE GENOMIC DNA]</scope>
    <source>
        <tissue evidence="2">Leaves</tissue>
    </source>
</reference>
<keyword evidence="3" id="KW-1185">Reference proteome</keyword>